<dbReference type="RefSeq" id="WP_326085013.1">
    <property type="nucleotide sequence ID" value="NZ_JARLKZ010000002.1"/>
</dbReference>
<gene>
    <name evidence="2" type="ORF">P4H66_00955</name>
</gene>
<dbReference type="PANTHER" id="PTHR43283:SF7">
    <property type="entry name" value="BETA-LACTAMASE-RELATED DOMAIN-CONTAINING PROTEIN"/>
    <property type="match status" value="1"/>
</dbReference>
<dbReference type="InterPro" id="IPR050789">
    <property type="entry name" value="Diverse_Enzym_Activities"/>
</dbReference>
<protein>
    <submittedName>
        <fullName evidence="2">Serine hydrolase</fullName>
    </submittedName>
</protein>
<dbReference type="Proteomes" id="UP001344632">
    <property type="component" value="Unassembled WGS sequence"/>
</dbReference>
<reference evidence="2 3" key="1">
    <citation type="submission" date="2023-03" db="EMBL/GenBank/DDBJ databases">
        <title>Bacillus Genome Sequencing.</title>
        <authorList>
            <person name="Dunlap C."/>
        </authorList>
    </citation>
    <scope>NUCLEOTIDE SEQUENCE [LARGE SCALE GENOMIC DNA]</scope>
    <source>
        <strain evidence="2 3">BD-525</strain>
    </source>
</reference>
<evidence type="ECO:0000313" key="2">
    <source>
        <dbReference type="EMBL" id="MEC0238440.1"/>
    </source>
</evidence>
<dbReference type="InterPro" id="IPR012338">
    <property type="entry name" value="Beta-lactam/transpept-like"/>
</dbReference>
<feature type="domain" description="Beta-lactamase-related" evidence="1">
    <location>
        <begin position="26"/>
        <end position="283"/>
    </location>
</feature>
<sequence>MVAPTLFDKKFSPLISYTEEAKEKFGSSAASIVIIQDNKIVTEWYSGNHHFKNGSLVITTDSIFNLYSLRKTYVGLATAIAVVESKLSVDSKISDVLRKTPEYELGNTTIRDLSTKSGAKYFGSNRIEREEVACDLIKELTGYNIAELITERIFKPMKLTDTEWISVPKEKLVCDFQAADGYASVRIESNEGHERNLYSSARDLAQWGDLHLNRGLINHNQLVPVDVFKLIEELRMDTEDKKRIFGWYYQDQCYYASGAAGCHCVIVPEFNAVGVRMLNKYTENYAEDQISFNKIFYNCLQA</sequence>
<name>A0ABU6GFD8_9BACL</name>
<dbReference type="Pfam" id="PF00144">
    <property type="entry name" value="Beta-lactamase"/>
    <property type="match status" value="1"/>
</dbReference>
<keyword evidence="2" id="KW-0378">Hydrolase</keyword>
<dbReference type="PANTHER" id="PTHR43283">
    <property type="entry name" value="BETA-LACTAMASE-RELATED"/>
    <property type="match status" value="1"/>
</dbReference>
<evidence type="ECO:0000259" key="1">
    <source>
        <dbReference type="Pfam" id="PF00144"/>
    </source>
</evidence>
<dbReference type="Gene3D" id="3.40.710.10">
    <property type="entry name" value="DD-peptidase/beta-lactamase superfamily"/>
    <property type="match status" value="2"/>
</dbReference>
<accession>A0ABU6GFD8</accession>
<keyword evidence="3" id="KW-1185">Reference proteome</keyword>
<dbReference type="EMBL" id="JARLKZ010000002">
    <property type="protein sequence ID" value="MEC0238440.1"/>
    <property type="molecule type" value="Genomic_DNA"/>
</dbReference>
<evidence type="ECO:0000313" key="3">
    <source>
        <dbReference type="Proteomes" id="UP001344632"/>
    </source>
</evidence>
<dbReference type="GO" id="GO:0016787">
    <property type="term" value="F:hydrolase activity"/>
    <property type="evidence" value="ECO:0007669"/>
    <property type="project" value="UniProtKB-KW"/>
</dbReference>
<organism evidence="2 3">
    <name type="scientific">Paenibacillus dokdonensis</name>
    <dbReference type="NCBI Taxonomy" id="2567944"/>
    <lineage>
        <taxon>Bacteria</taxon>
        <taxon>Bacillati</taxon>
        <taxon>Bacillota</taxon>
        <taxon>Bacilli</taxon>
        <taxon>Bacillales</taxon>
        <taxon>Paenibacillaceae</taxon>
        <taxon>Paenibacillus</taxon>
    </lineage>
</organism>
<proteinExistence type="predicted"/>
<comment type="caution">
    <text evidence="2">The sequence shown here is derived from an EMBL/GenBank/DDBJ whole genome shotgun (WGS) entry which is preliminary data.</text>
</comment>
<dbReference type="InterPro" id="IPR001466">
    <property type="entry name" value="Beta-lactam-related"/>
</dbReference>
<dbReference type="SUPFAM" id="SSF56601">
    <property type="entry name" value="beta-lactamase/transpeptidase-like"/>
    <property type="match status" value="1"/>
</dbReference>